<evidence type="ECO:0000256" key="3">
    <source>
        <dbReference type="ARBA" id="ARBA00022989"/>
    </source>
</evidence>
<name>A0ABS0AXH2_9BACT</name>
<keyword evidence="8" id="KW-1185">Reference proteome</keyword>
<organism evidence="7 8">
    <name type="scientific">Candidatus Neptunichlamydia vexilliferae</name>
    <dbReference type="NCBI Taxonomy" id="1651774"/>
    <lineage>
        <taxon>Bacteria</taxon>
        <taxon>Pseudomonadati</taxon>
        <taxon>Chlamydiota</taxon>
        <taxon>Chlamydiia</taxon>
        <taxon>Parachlamydiales</taxon>
        <taxon>Simkaniaceae</taxon>
        <taxon>Candidatus Neptunichlamydia</taxon>
    </lineage>
</organism>
<protein>
    <recommendedName>
        <fullName evidence="6">Putative zinc-ribbon domain-containing protein</fullName>
    </recommendedName>
</protein>
<dbReference type="RefSeq" id="WP_194847119.1">
    <property type="nucleotide sequence ID" value="NZ_JAAEJV010000004.1"/>
</dbReference>
<sequence length="118" mass="13761">MLLNILSWIAIVVLSVSYWFQIWKIHVHKEVRDISLTYNILLALGFGTLTFTAIEEGSLIFLVKQIMTTIPVIIIIIQVIYHKNDKWHDPALARCSKCKEELERRWSFCPSCGEKRSK</sequence>
<evidence type="ECO:0000256" key="5">
    <source>
        <dbReference type="SAM" id="Phobius"/>
    </source>
</evidence>
<feature type="domain" description="Putative zinc-ribbon" evidence="6">
    <location>
        <begin position="93"/>
        <end position="115"/>
    </location>
</feature>
<dbReference type="InterPro" id="IPR006603">
    <property type="entry name" value="PQ-loop_rpt"/>
</dbReference>
<keyword evidence="3 5" id="KW-1133">Transmembrane helix</keyword>
<feature type="transmembrane region" description="Helical" evidence="5">
    <location>
        <begin position="35"/>
        <end position="54"/>
    </location>
</feature>
<keyword evidence="4 5" id="KW-0472">Membrane</keyword>
<evidence type="ECO:0000313" key="8">
    <source>
        <dbReference type="Proteomes" id="UP001194714"/>
    </source>
</evidence>
<evidence type="ECO:0000256" key="2">
    <source>
        <dbReference type="ARBA" id="ARBA00022692"/>
    </source>
</evidence>
<evidence type="ECO:0000256" key="1">
    <source>
        <dbReference type="ARBA" id="ARBA00004141"/>
    </source>
</evidence>
<evidence type="ECO:0000259" key="6">
    <source>
        <dbReference type="Pfam" id="PF13248"/>
    </source>
</evidence>
<evidence type="ECO:0000313" key="7">
    <source>
        <dbReference type="EMBL" id="MBF5058835.1"/>
    </source>
</evidence>
<dbReference type="InterPro" id="IPR059113">
    <property type="entry name" value="Znf_ribbon"/>
</dbReference>
<accession>A0ABS0AXH2</accession>
<gene>
    <name evidence="7" type="ORF">NEPTK9_000334</name>
</gene>
<comment type="subcellular location">
    <subcellularLocation>
        <location evidence="1">Membrane</location>
        <topology evidence="1">Multi-pass membrane protein</topology>
    </subcellularLocation>
</comment>
<comment type="caution">
    <text evidence="7">The sequence shown here is derived from an EMBL/GenBank/DDBJ whole genome shotgun (WGS) entry which is preliminary data.</text>
</comment>
<dbReference type="Proteomes" id="UP001194714">
    <property type="component" value="Unassembled WGS sequence"/>
</dbReference>
<feature type="transmembrane region" description="Helical" evidence="5">
    <location>
        <begin position="6"/>
        <end position="23"/>
    </location>
</feature>
<keyword evidence="2 5" id="KW-0812">Transmembrane</keyword>
<dbReference type="Pfam" id="PF04193">
    <property type="entry name" value="PQ-loop"/>
    <property type="match status" value="1"/>
</dbReference>
<feature type="transmembrane region" description="Helical" evidence="5">
    <location>
        <begin position="60"/>
        <end position="81"/>
    </location>
</feature>
<proteinExistence type="predicted"/>
<dbReference type="Gene3D" id="1.20.1280.290">
    <property type="match status" value="1"/>
</dbReference>
<dbReference type="EMBL" id="JAAEJV010000004">
    <property type="protein sequence ID" value="MBF5058835.1"/>
    <property type="molecule type" value="Genomic_DNA"/>
</dbReference>
<evidence type="ECO:0000256" key="4">
    <source>
        <dbReference type="ARBA" id="ARBA00023136"/>
    </source>
</evidence>
<dbReference type="Pfam" id="PF13248">
    <property type="entry name" value="Zn_ribbon_3"/>
    <property type="match status" value="1"/>
</dbReference>
<reference evidence="7 8" key="1">
    <citation type="submission" date="2020-01" db="EMBL/GenBank/DDBJ databases">
        <title>Draft genome sequence of Cand. Neptunochlamydia vexilliferae K9.</title>
        <authorList>
            <person name="Schulz F."/>
            <person name="Koestlbacher S."/>
            <person name="Wascher F."/>
            <person name="Pizzetti I."/>
            <person name="Horn M."/>
        </authorList>
    </citation>
    <scope>NUCLEOTIDE SEQUENCE [LARGE SCALE GENOMIC DNA]</scope>
    <source>
        <strain evidence="7 8">K9</strain>
    </source>
</reference>